<gene>
    <name evidence="2" type="ORF">FCALED_LOCUS1093</name>
</gene>
<keyword evidence="3" id="KW-1185">Reference proteome</keyword>
<dbReference type="OrthoDB" id="2366382at2759"/>
<evidence type="ECO:0000313" key="2">
    <source>
        <dbReference type="EMBL" id="CAG8448825.1"/>
    </source>
</evidence>
<evidence type="ECO:0000256" key="1">
    <source>
        <dbReference type="SAM" id="MobiDB-lite"/>
    </source>
</evidence>
<reference evidence="2" key="1">
    <citation type="submission" date="2021-06" db="EMBL/GenBank/DDBJ databases">
        <authorList>
            <person name="Kallberg Y."/>
            <person name="Tangrot J."/>
            <person name="Rosling A."/>
        </authorList>
    </citation>
    <scope>NUCLEOTIDE SEQUENCE</scope>
    <source>
        <strain evidence="2">UK204</strain>
    </source>
</reference>
<organism evidence="2 3">
    <name type="scientific">Funneliformis caledonium</name>
    <dbReference type="NCBI Taxonomy" id="1117310"/>
    <lineage>
        <taxon>Eukaryota</taxon>
        <taxon>Fungi</taxon>
        <taxon>Fungi incertae sedis</taxon>
        <taxon>Mucoromycota</taxon>
        <taxon>Glomeromycotina</taxon>
        <taxon>Glomeromycetes</taxon>
        <taxon>Glomerales</taxon>
        <taxon>Glomeraceae</taxon>
        <taxon>Funneliformis</taxon>
    </lineage>
</organism>
<dbReference type="Proteomes" id="UP000789570">
    <property type="component" value="Unassembled WGS sequence"/>
</dbReference>
<feature type="region of interest" description="Disordered" evidence="1">
    <location>
        <begin position="345"/>
        <end position="371"/>
    </location>
</feature>
<sequence>MYFPEGSSSSSSSPSKVFYSQPFTSQLKVNESSQRSSKPNTPVTKTFTTSTEVIVLSSDSEEETELVSTSNKVVSNKAKGKEREPGIERGFDTISSVDTIKLNEIRAGKPLGVHNKGKGKELDHIKVDPGDELVDMEIDSDSPHPTKNIPQQSSYVKKVVEFFKSYDYTFDIFDIVIDLSNKYQEIYQGDSVRLRKYHNNPCVLLDLLKSHLSNKLDLVNDHEENFINLDKLAKEYYEKLRNAEISRQGLYRNSILSNKFHSTAQSLNQERRCYLTSLPQKRKRKRDKKSQQIIENTKALDVPEADLVKIMGSALQPPQKKVKTGDVQKTDHQSMMNSISQMTDNLSLSSSTSGGCNFSTSAQGSRQSSENPNMAIVASTSNARKHTVEIVTDSCPQSETISYEINPSPVNNVEMRSLKSREIKQPETENRYKIMMADAIQKLAIATLAMKHNPEYGPCELESVVNKFKIKKLGKDPKLTKQSYSNTLLEIFNNGGIDTVMDRLEENLSSHLKCQPKDEKRNRKRSAAVNDEQSMNEK</sequence>
<feature type="region of interest" description="Disordered" evidence="1">
    <location>
        <begin position="511"/>
        <end position="538"/>
    </location>
</feature>
<dbReference type="AlphaFoldDB" id="A0A9N8VF15"/>
<comment type="caution">
    <text evidence="2">The sequence shown here is derived from an EMBL/GenBank/DDBJ whole genome shotgun (WGS) entry which is preliminary data.</text>
</comment>
<accession>A0A9N8VF15</accession>
<evidence type="ECO:0000313" key="3">
    <source>
        <dbReference type="Proteomes" id="UP000789570"/>
    </source>
</evidence>
<protein>
    <submittedName>
        <fullName evidence="2">5128_t:CDS:1</fullName>
    </submittedName>
</protein>
<dbReference type="EMBL" id="CAJVPQ010000128">
    <property type="protein sequence ID" value="CAG8448825.1"/>
    <property type="molecule type" value="Genomic_DNA"/>
</dbReference>
<proteinExistence type="predicted"/>
<name>A0A9N8VF15_9GLOM</name>
<feature type="region of interest" description="Disordered" evidence="1">
    <location>
        <begin position="28"/>
        <end position="47"/>
    </location>
</feature>